<dbReference type="Gene3D" id="3.30.830.10">
    <property type="entry name" value="Metalloenzyme, LuxS/M16 peptidase-like"/>
    <property type="match status" value="2"/>
</dbReference>
<dbReference type="PANTHER" id="PTHR11851:SF186">
    <property type="entry name" value="INACTIVE METALLOPROTEASE YMFF-RELATED"/>
    <property type="match status" value="1"/>
</dbReference>
<dbReference type="Pfam" id="PF05193">
    <property type="entry name" value="Peptidase_M16_C"/>
    <property type="match status" value="1"/>
</dbReference>
<sequence length="425" mass="48454">MENVIRVSVSEGIDLTLIKTDKFKSNLMSIYIQRKLDEKEASMNAILPEVLADGCRKYPSMKDIADRLDELYGAAMAANTTKNGERQIISFKLINISERYADEDITSESIDFLKNLILDPLVEDGGFKKEYVNLEKENLKNRIKAEINDKRAYAHKRCIKIMCEDERYSIPSTGTIEDVEAITPENLYNHYKKVINESKVDIVIEGDFDVDKMQEKVKSAFSMERNYNQSLEREDFIKHPEKVKRVVEKMDITQGKLVMGYRTNIDYMDKKYYAFAAGCNVLGGGPHSKLFTNVREKESLCYYVFPTVEKYKGIMLISAGIEFENFEKTERLIKENLESVKNGDISEKELTNTKKALINGLRAGCDGIGGLSEFVYSQIFGNTSNTLDGIIEAIENVTVEDIVDAMKGIEEDTVYFLRNNEGEEN</sequence>
<organism evidence="2 3">
    <name type="scientific">Peptacetobacter hominis</name>
    <dbReference type="NCBI Taxonomy" id="2743610"/>
    <lineage>
        <taxon>Bacteria</taxon>
        <taxon>Bacillati</taxon>
        <taxon>Bacillota</taxon>
        <taxon>Clostridia</taxon>
        <taxon>Peptostreptococcales</taxon>
        <taxon>Peptostreptococcaceae</taxon>
        <taxon>Peptacetobacter</taxon>
    </lineage>
</organism>
<accession>A0A544QUX9</accession>
<reference evidence="2 3" key="1">
    <citation type="submission" date="2019-02" db="EMBL/GenBank/DDBJ databases">
        <title>Peptostreptococcaceae bacterium ZHW00191 nov., a new bacterium isolated from the human gut.</title>
        <authorList>
            <person name="Zhou H.-W."/>
            <person name="Chen X.-J."/>
        </authorList>
    </citation>
    <scope>NUCLEOTIDE SEQUENCE [LARGE SCALE GENOMIC DNA]</scope>
    <source>
        <strain evidence="2 3">ZHW00191</strain>
    </source>
</reference>
<comment type="caution">
    <text evidence="2">The sequence shown here is derived from an EMBL/GenBank/DDBJ whole genome shotgun (WGS) entry which is preliminary data.</text>
</comment>
<dbReference type="PANTHER" id="PTHR11851">
    <property type="entry name" value="METALLOPROTEASE"/>
    <property type="match status" value="1"/>
</dbReference>
<dbReference type="EMBL" id="SGJB01000010">
    <property type="protein sequence ID" value="TQQ84480.1"/>
    <property type="molecule type" value="Genomic_DNA"/>
</dbReference>
<protein>
    <submittedName>
        <fullName evidence="2">Insulinase family protein</fullName>
    </submittedName>
</protein>
<dbReference type="NCBIfam" id="NF047422">
    <property type="entry name" value="YfmF_fam"/>
    <property type="match status" value="1"/>
</dbReference>
<dbReference type="AlphaFoldDB" id="A0A544QUX9"/>
<dbReference type="RefSeq" id="WP_142536139.1">
    <property type="nucleotide sequence ID" value="NZ_SGJB01000010.1"/>
</dbReference>
<feature type="domain" description="Peptidase M16 C-terminal" evidence="1">
    <location>
        <begin position="182"/>
        <end position="357"/>
    </location>
</feature>
<dbReference type="SUPFAM" id="SSF63411">
    <property type="entry name" value="LuxS/MPP-like metallohydrolase"/>
    <property type="match status" value="2"/>
</dbReference>
<evidence type="ECO:0000259" key="1">
    <source>
        <dbReference type="Pfam" id="PF05193"/>
    </source>
</evidence>
<dbReference type="InterPro" id="IPR011249">
    <property type="entry name" value="Metalloenz_LuxS/M16"/>
</dbReference>
<dbReference type="Proteomes" id="UP000317863">
    <property type="component" value="Unassembled WGS sequence"/>
</dbReference>
<dbReference type="InterPro" id="IPR050361">
    <property type="entry name" value="MPP/UQCRC_Complex"/>
</dbReference>
<name>A0A544QUX9_9FIRM</name>
<dbReference type="InterPro" id="IPR007863">
    <property type="entry name" value="Peptidase_M16_C"/>
</dbReference>
<keyword evidence="3" id="KW-1185">Reference proteome</keyword>
<evidence type="ECO:0000313" key="2">
    <source>
        <dbReference type="EMBL" id="TQQ84480.1"/>
    </source>
</evidence>
<dbReference type="OrthoDB" id="9762085at2"/>
<proteinExistence type="predicted"/>
<dbReference type="GO" id="GO:0046872">
    <property type="term" value="F:metal ion binding"/>
    <property type="evidence" value="ECO:0007669"/>
    <property type="project" value="InterPro"/>
</dbReference>
<evidence type="ECO:0000313" key="3">
    <source>
        <dbReference type="Proteomes" id="UP000317863"/>
    </source>
</evidence>
<gene>
    <name evidence="2" type="ORF">EXD82_06655</name>
</gene>